<evidence type="ECO:0000256" key="1">
    <source>
        <dbReference type="ARBA" id="ARBA00022603"/>
    </source>
</evidence>
<dbReference type="AlphaFoldDB" id="A0A420AMA0"/>
<dbReference type="Gene3D" id="3.40.50.150">
    <property type="entry name" value="Vaccinia Virus protein VP39"/>
    <property type="match status" value="1"/>
</dbReference>
<accession>A0A420AMA0</accession>
<dbReference type="Pfam" id="PF01596">
    <property type="entry name" value="Methyltransf_3"/>
    <property type="match status" value="1"/>
</dbReference>
<dbReference type="InterPro" id="IPR029063">
    <property type="entry name" value="SAM-dependent_MTases_sf"/>
</dbReference>
<dbReference type="GO" id="GO:0008757">
    <property type="term" value="F:S-adenosylmethionine-dependent methyltransferase activity"/>
    <property type="evidence" value="ECO:0007669"/>
    <property type="project" value="TreeGrafter"/>
</dbReference>
<dbReference type="InterPro" id="IPR050362">
    <property type="entry name" value="Cation-dep_OMT"/>
</dbReference>
<dbReference type="Proteomes" id="UP000286246">
    <property type="component" value="Unassembled WGS sequence"/>
</dbReference>
<dbReference type="PANTHER" id="PTHR10509">
    <property type="entry name" value="O-METHYLTRANSFERASE-RELATED"/>
    <property type="match status" value="1"/>
</dbReference>
<dbReference type="EMBL" id="RAPY01000005">
    <property type="protein sequence ID" value="RKE45580.1"/>
    <property type="molecule type" value="Genomic_DNA"/>
</dbReference>
<gene>
    <name evidence="4" type="ORF">DFQ12_4657</name>
</gene>
<dbReference type="PANTHER" id="PTHR10509:SF14">
    <property type="entry name" value="CAFFEOYL-COA O-METHYLTRANSFERASE 3-RELATED"/>
    <property type="match status" value="1"/>
</dbReference>
<dbReference type="GO" id="GO:0008171">
    <property type="term" value="F:O-methyltransferase activity"/>
    <property type="evidence" value="ECO:0007669"/>
    <property type="project" value="InterPro"/>
</dbReference>
<name>A0A420AMA0_SPHD1</name>
<reference evidence="4 5" key="1">
    <citation type="submission" date="2018-09" db="EMBL/GenBank/DDBJ databases">
        <title>Genomic Encyclopedia of Type Strains, Phase III (KMG-III): the genomes of soil and plant-associated and newly described type strains.</title>
        <authorList>
            <person name="Whitman W."/>
        </authorList>
    </citation>
    <scope>NUCLEOTIDE SEQUENCE [LARGE SCALE GENOMIC DNA]</scope>
    <source>
        <strain evidence="4 5">CECT 7938</strain>
    </source>
</reference>
<keyword evidence="1 4" id="KW-0489">Methyltransferase</keyword>
<dbReference type="GO" id="GO:0032259">
    <property type="term" value="P:methylation"/>
    <property type="evidence" value="ECO:0007669"/>
    <property type="project" value="UniProtKB-KW"/>
</dbReference>
<keyword evidence="2 4" id="KW-0808">Transferase</keyword>
<evidence type="ECO:0000256" key="3">
    <source>
        <dbReference type="ARBA" id="ARBA00022691"/>
    </source>
</evidence>
<protein>
    <submittedName>
        <fullName evidence="4">Putative O-methyltransferase YrrM</fullName>
    </submittedName>
</protein>
<proteinExistence type="predicted"/>
<keyword evidence="3" id="KW-0949">S-adenosyl-L-methionine</keyword>
<comment type="caution">
    <text evidence="4">The sequence shown here is derived from an EMBL/GenBank/DDBJ whole genome shotgun (WGS) entry which is preliminary data.</text>
</comment>
<dbReference type="SUPFAM" id="SSF53335">
    <property type="entry name" value="S-adenosyl-L-methionine-dependent methyltransferases"/>
    <property type="match status" value="1"/>
</dbReference>
<evidence type="ECO:0000256" key="2">
    <source>
        <dbReference type="ARBA" id="ARBA00022679"/>
    </source>
</evidence>
<dbReference type="CDD" id="cd02440">
    <property type="entry name" value="AdoMet_MTases"/>
    <property type="match status" value="1"/>
</dbReference>
<sequence>MFFGTFVVMEIVADDLESYLEHTTDDENSLLKRVNRETYLKETMPHMLSGHYQGRVLSLLSKLVAPKRILEIGTFTGYATLCLAEGLQQDGVLHTIDINEEQQERVQGYFDTSEFADKIRYHIGDAAEIIPTLNETFDLVFIDADKKRNLYYFETIINQVPSGGLILIDNVLWKGKVLDSKPDNQTKQIIDLNARLAQDKRVEKVILPIRDGLFALRKK</sequence>
<dbReference type="PROSITE" id="PS51682">
    <property type="entry name" value="SAM_OMT_I"/>
    <property type="match status" value="1"/>
</dbReference>
<dbReference type="InterPro" id="IPR002935">
    <property type="entry name" value="SAM_O-MeTrfase"/>
</dbReference>
<organism evidence="4 5">
    <name type="scientific">Sphingobacterium detergens</name>
    <dbReference type="NCBI Taxonomy" id="1145106"/>
    <lineage>
        <taxon>Bacteria</taxon>
        <taxon>Pseudomonadati</taxon>
        <taxon>Bacteroidota</taxon>
        <taxon>Sphingobacteriia</taxon>
        <taxon>Sphingobacteriales</taxon>
        <taxon>Sphingobacteriaceae</taxon>
        <taxon>Sphingobacterium</taxon>
    </lineage>
</organism>
<evidence type="ECO:0000313" key="4">
    <source>
        <dbReference type="EMBL" id="RKE45580.1"/>
    </source>
</evidence>
<keyword evidence="5" id="KW-1185">Reference proteome</keyword>
<evidence type="ECO:0000313" key="5">
    <source>
        <dbReference type="Proteomes" id="UP000286246"/>
    </source>
</evidence>